<evidence type="ECO:0000259" key="1">
    <source>
        <dbReference type="Pfam" id="PF03413"/>
    </source>
</evidence>
<dbReference type="AlphaFoldDB" id="A0A1Q5SV28"/>
<comment type="caution">
    <text evidence="2">The sequence shown here is derived from an EMBL/GenBank/DDBJ whole genome shotgun (WGS) entry which is preliminary data.</text>
</comment>
<proteinExistence type="predicted"/>
<protein>
    <recommendedName>
        <fullName evidence="1">PepSY domain-containing protein</fullName>
    </recommendedName>
</protein>
<dbReference type="EMBL" id="MQMG01000035">
    <property type="protein sequence ID" value="OKO91844.1"/>
    <property type="molecule type" value="Genomic_DNA"/>
</dbReference>
<sequence>MFDFTVPFLSVLLTCSAKIGYTKPYQSEKEERNMAWKQWLVGAAVGAAVVYAIRSASKPALLAPEQALALAKAALGGARAIRGSWIQSAPERYEKDGLTYTVYRGGVCCDDGDDEFFVNACTGAIIEIKPL</sequence>
<organism evidence="2 3">
    <name type="scientific">Geobacillus proteiniphilus</name>
    <dbReference type="NCBI Taxonomy" id="860353"/>
    <lineage>
        <taxon>Bacteria</taxon>
        <taxon>Bacillati</taxon>
        <taxon>Bacillota</taxon>
        <taxon>Bacilli</taxon>
        <taxon>Bacillales</taxon>
        <taxon>Anoxybacillaceae</taxon>
        <taxon>Geobacillus</taxon>
    </lineage>
</organism>
<reference evidence="3" key="2">
    <citation type="submission" date="2017-01" db="EMBL/GenBank/DDBJ databases">
        <title>Genome sequencing and annotation of Geobacillus sp. 1017, a Hydrocarbon-Oxidizing Thermophilic Bacterium Isolated from a Heavy Oil Reservoir (China).</title>
        <authorList>
            <person name="Kadnikov V.V."/>
            <person name="Mardanov A.V."/>
            <person name="Poltaraus A.B."/>
            <person name="Sokolova D.S."/>
            <person name="Semenova E.M."/>
            <person name="Ravin N.V."/>
            <person name="Tourova T.P."/>
            <person name="Nazina T.N."/>
        </authorList>
    </citation>
    <scope>NUCLEOTIDE SEQUENCE [LARGE SCALE GENOMIC DNA]</scope>
    <source>
        <strain evidence="3">1017</strain>
    </source>
</reference>
<dbReference type="Proteomes" id="UP000186030">
    <property type="component" value="Unassembled WGS sequence"/>
</dbReference>
<dbReference type="InterPro" id="IPR025711">
    <property type="entry name" value="PepSY"/>
</dbReference>
<evidence type="ECO:0000313" key="3">
    <source>
        <dbReference type="Proteomes" id="UP000186030"/>
    </source>
</evidence>
<name>A0A1Q5SV28_9BACL</name>
<dbReference type="Pfam" id="PF03413">
    <property type="entry name" value="PepSY"/>
    <property type="match status" value="1"/>
</dbReference>
<gene>
    <name evidence="2" type="ORF">BRO54_2589</name>
</gene>
<accession>A0A1Q5SV28</accession>
<evidence type="ECO:0000313" key="2">
    <source>
        <dbReference type="EMBL" id="OKO91844.1"/>
    </source>
</evidence>
<feature type="domain" description="PepSY" evidence="1">
    <location>
        <begin position="62"/>
        <end position="128"/>
    </location>
</feature>
<reference evidence="2 3" key="1">
    <citation type="submission" date="2016-11" db="EMBL/GenBank/DDBJ databases">
        <authorList>
            <person name="Kadnikov V."/>
            <person name="Nazina T."/>
        </authorList>
    </citation>
    <scope>NUCLEOTIDE SEQUENCE [LARGE SCALE GENOMIC DNA]</scope>
    <source>
        <strain evidence="2 3">1017</strain>
    </source>
</reference>